<keyword evidence="2" id="KW-1185">Reference proteome</keyword>
<dbReference type="STRING" id="1123291.SAMN04490355_101273"/>
<dbReference type="Proteomes" id="UP000199520">
    <property type="component" value="Unassembled WGS sequence"/>
</dbReference>
<proteinExistence type="predicted"/>
<accession>A0A1I4JHI0</accession>
<organism evidence="1 2">
    <name type="scientific">Pelosinus propionicus DSM 13327</name>
    <dbReference type="NCBI Taxonomy" id="1123291"/>
    <lineage>
        <taxon>Bacteria</taxon>
        <taxon>Bacillati</taxon>
        <taxon>Bacillota</taxon>
        <taxon>Negativicutes</taxon>
        <taxon>Selenomonadales</taxon>
        <taxon>Sporomusaceae</taxon>
        <taxon>Pelosinus</taxon>
    </lineage>
</organism>
<name>A0A1I4JHI0_9FIRM</name>
<sequence>MIKRVKAIISKAELRNHIQAKRNAKEEYEMSKECVTMDSIEYMQAIARVINGGDEFAIQSLREHFERDAAMEFDTDRMIAIQAVRIVLEELGYNSEPIADYEMADASEYSKLVLAIHRYMSKAGVKHKDIRYIFDQYRVGGEEYNTAVGSQ</sequence>
<dbReference type="EMBL" id="FOTS01000012">
    <property type="protein sequence ID" value="SFL65721.1"/>
    <property type="molecule type" value="Genomic_DNA"/>
</dbReference>
<reference evidence="2" key="1">
    <citation type="submission" date="2016-10" db="EMBL/GenBank/DDBJ databases">
        <authorList>
            <person name="Varghese N."/>
            <person name="Submissions S."/>
        </authorList>
    </citation>
    <scope>NUCLEOTIDE SEQUENCE [LARGE SCALE GENOMIC DNA]</scope>
    <source>
        <strain evidence="2">DSM 13327</strain>
    </source>
</reference>
<evidence type="ECO:0000313" key="2">
    <source>
        <dbReference type="Proteomes" id="UP000199520"/>
    </source>
</evidence>
<protein>
    <submittedName>
        <fullName evidence="1">Uncharacterized protein</fullName>
    </submittedName>
</protein>
<gene>
    <name evidence="1" type="ORF">SAMN04490355_101273</name>
</gene>
<evidence type="ECO:0000313" key="1">
    <source>
        <dbReference type="EMBL" id="SFL65721.1"/>
    </source>
</evidence>
<dbReference type="RefSeq" id="WP_090935199.1">
    <property type="nucleotide sequence ID" value="NZ_FOTS01000012.1"/>
</dbReference>
<dbReference type="AlphaFoldDB" id="A0A1I4JHI0"/>